<protein>
    <submittedName>
        <fullName evidence="1">Uncharacterized protein</fullName>
    </submittedName>
</protein>
<evidence type="ECO:0000313" key="1">
    <source>
        <dbReference type="EMBL" id="EOO77368.1"/>
    </source>
</evidence>
<dbReference type="AlphaFoldDB" id="R8HWR4"/>
<comment type="caution">
    <text evidence="1">The sequence shown here is derived from an EMBL/GenBank/DDBJ whole genome shotgun (WGS) entry which is preliminary data.</text>
</comment>
<sequence>MDPLTIINPLFLTLSGDLRILTIIITDLSHTIYNQYIENLFTIQKRGEVMGWFTKKIGKFKNSIQTDYDTLGVIIHFTPIAIYLYTCDEYIETFDSALTFETENGNQVEIGGTFISLEVDANFRMDDIIFDYKLKESNLPIVELKAYV</sequence>
<proteinExistence type="predicted"/>
<dbReference type="PATRIC" id="fig|1053224.3.peg.1150"/>
<evidence type="ECO:0000313" key="2">
    <source>
        <dbReference type="Proteomes" id="UP000014040"/>
    </source>
</evidence>
<gene>
    <name evidence="1" type="ORF">IIC_01137</name>
</gene>
<reference evidence="1 2" key="1">
    <citation type="submission" date="2012-12" db="EMBL/GenBank/DDBJ databases">
        <title>The Genome Sequence of Bacillus cereus VD021.</title>
        <authorList>
            <consortium name="The Broad Institute Genome Sequencing Platform"/>
            <consortium name="The Broad Institute Genome Sequencing Center for Infectious Disease"/>
            <person name="Feldgarden M."/>
            <person name="Van der Auwera G.A."/>
            <person name="Mahillon J."/>
            <person name="Duprez V."/>
            <person name="Timmery S."/>
            <person name="Mattelet C."/>
            <person name="Dierick K."/>
            <person name="Sun M."/>
            <person name="Yu Z."/>
            <person name="Zhu L."/>
            <person name="Hu X."/>
            <person name="Shank E.B."/>
            <person name="Swiecicka I."/>
            <person name="Hansen B.M."/>
            <person name="Andrup L."/>
            <person name="Walker B."/>
            <person name="Young S.K."/>
            <person name="Zeng Q."/>
            <person name="Gargeya S."/>
            <person name="Fitzgerald M."/>
            <person name="Haas B."/>
            <person name="Abouelleil A."/>
            <person name="Alvarado L."/>
            <person name="Arachchi H.M."/>
            <person name="Berlin A.M."/>
            <person name="Chapman S.B."/>
            <person name="Dewar J."/>
            <person name="Goldberg J."/>
            <person name="Griggs A."/>
            <person name="Gujja S."/>
            <person name="Hansen M."/>
            <person name="Howarth C."/>
            <person name="Imamovic A."/>
            <person name="Larimer J."/>
            <person name="McCowan C."/>
            <person name="Murphy C."/>
            <person name="Neiman D."/>
            <person name="Pearson M."/>
            <person name="Priest M."/>
            <person name="Roberts A."/>
            <person name="Saif S."/>
            <person name="Shea T."/>
            <person name="Sisk P."/>
            <person name="Sykes S."/>
            <person name="Wortman J."/>
            <person name="Nusbaum C."/>
            <person name="Birren B."/>
        </authorList>
    </citation>
    <scope>NUCLEOTIDE SEQUENCE [LARGE SCALE GENOMIC DNA]</scope>
    <source>
        <strain evidence="1 2">VD021</strain>
    </source>
</reference>
<dbReference type="Proteomes" id="UP000014040">
    <property type="component" value="Unassembled WGS sequence"/>
</dbReference>
<dbReference type="EMBL" id="AHES01000006">
    <property type="protein sequence ID" value="EOO77368.1"/>
    <property type="molecule type" value="Genomic_DNA"/>
</dbReference>
<organism evidence="1 2">
    <name type="scientific">Bacillus cereus VD021</name>
    <dbReference type="NCBI Taxonomy" id="1053224"/>
    <lineage>
        <taxon>Bacteria</taxon>
        <taxon>Bacillati</taxon>
        <taxon>Bacillota</taxon>
        <taxon>Bacilli</taxon>
        <taxon>Bacillales</taxon>
        <taxon>Bacillaceae</taxon>
        <taxon>Bacillus</taxon>
        <taxon>Bacillus cereus group</taxon>
    </lineage>
</organism>
<dbReference type="HOGENOM" id="CLU_147177_0_0_9"/>
<accession>R8HWR4</accession>
<name>R8HWR4_BACCE</name>